<evidence type="ECO:0008006" key="9">
    <source>
        <dbReference type="Google" id="ProtNLM"/>
    </source>
</evidence>
<dbReference type="InterPro" id="IPR019775">
    <property type="entry name" value="WD40_repeat_CS"/>
</dbReference>
<dbReference type="GO" id="GO:0071013">
    <property type="term" value="C:catalytic step 2 spliceosome"/>
    <property type="evidence" value="ECO:0007669"/>
    <property type="project" value="TreeGrafter"/>
</dbReference>
<dbReference type="CDD" id="cd00200">
    <property type="entry name" value="WD40"/>
    <property type="match status" value="1"/>
</dbReference>
<dbReference type="EMBL" id="RZGK01000019">
    <property type="protein sequence ID" value="KAF9691924.1"/>
    <property type="molecule type" value="Genomic_DNA"/>
</dbReference>
<dbReference type="GO" id="GO:0008380">
    <property type="term" value="P:RNA splicing"/>
    <property type="evidence" value="ECO:0007669"/>
    <property type="project" value="UniProtKB-KW"/>
</dbReference>
<feature type="repeat" description="WD" evidence="5">
    <location>
        <begin position="146"/>
        <end position="188"/>
    </location>
</feature>
<name>A0A8H7ITS7_9PLEO</name>
<dbReference type="PANTHER" id="PTHR44006">
    <property type="entry name" value="U5 SMALL NUCLEAR RIBONUCLEOPROTEIN 40 KDA PROTEIN"/>
    <property type="match status" value="1"/>
</dbReference>
<keyword evidence="1 5" id="KW-0853">WD repeat</keyword>
<dbReference type="InterPro" id="IPR001680">
    <property type="entry name" value="WD40_rpt"/>
</dbReference>
<dbReference type="PRINTS" id="PR00320">
    <property type="entry name" value="GPROTEINBRPT"/>
</dbReference>
<dbReference type="Gene3D" id="2.130.10.10">
    <property type="entry name" value="YVTN repeat-like/Quinoprotein amine dehydrogenase"/>
    <property type="match status" value="1"/>
</dbReference>
<dbReference type="Proteomes" id="UP000651452">
    <property type="component" value="Unassembled WGS sequence"/>
</dbReference>
<feature type="repeat" description="WD" evidence="5">
    <location>
        <begin position="280"/>
        <end position="321"/>
    </location>
</feature>
<keyword evidence="4" id="KW-0508">mRNA splicing</keyword>
<feature type="region of interest" description="Disordered" evidence="6">
    <location>
        <begin position="340"/>
        <end position="364"/>
    </location>
</feature>
<dbReference type="GO" id="GO:0003723">
    <property type="term" value="F:RNA binding"/>
    <property type="evidence" value="ECO:0007669"/>
    <property type="project" value="TreeGrafter"/>
</dbReference>
<evidence type="ECO:0000256" key="6">
    <source>
        <dbReference type="SAM" id="MobiDB-lite"/>
    </source>
</evidence>
<dbReference type="InterPro" id="IPR052234">
    <property type="entry name" value="U5_snRNP_Component"/>
</dbReference>
<comment type="caution">
    <text evidence="7">The sequence shown here is derived from an EMBL/GenBank/DDBJ whole genome shotgun (WGS) entry which is preliminary data.</text>
</comment>
<dbReference type="OrthoDB" id="1068471at2759"/>
<gene>
    <name evidence="7" type="ORF">EKO04_009827</name>
</gene>
<feature type="repeat" description="WD" evidence="5">
    <location>
        <begin position="104"/>
        <end position="145"/>
    </location>
</feature>
<dbReference type="AlphaFoldDB" id="A0A8H7ITS7"/>
<dbReference type="InterPro" id="IPR036322">
    <property type="entry name" value="WD40_repeat_dom_sf"/>
</dbReference>
<reference evidence="7" key="2">
    <citation type="submission" date="2020-09" db="EMBL/GenBank/DDBJ databases">
        <title>Reference genome assembly for Australian Ascochyta lentis isolate Al4.</title>
        <authorList>
            <person name="Lee R.C."/>
            <person name="Farfan-Caceres L.M."/>
            <person name="Debler J.W."/>
            <person name="Williams A.H."/>
            <person name="Henares B.M."/>
        </authorList>
    </citation>
    <scope>NUCLEOTIDE SEQUENCE</scope>
    <source>
        <strain evidence="7">Al4</strain>
    </source>
</reference>
<feature type="repeat" description="WD" evidence="5">
    <location>
        <begin position="195"/>
        <end position="229"/>
    </location>
</feature>
<proteinExistence type="predicted"/>
<feature type="repeat" description="WD" evidence="5">
    <location>
        <begin position="230"/>
        <end position="264"/>
    </location>
</feature>
<dbReference type="SUPFAM" id="SSF50978">
    <property type="entry name" value="WD40 repeat-like"/>
    <property type="match status" value="1"/>
</dbReference>
<reference evidence="7" key="1">
    <citation type="submission" date="2018-12" db="EMBL/GenBank/DDBJ databases">
        <authorList>
            <person name="Syme R.A."/>
            <person name="Farfan-Caceres L."/>
            <person name="Lichtenzveig J."/>
        </authorList>
    </citation>
    <scope>NUCLEOTIDE SEQUENCE</scope>
    <source>
        <strain evidence="7">Al4</strain>
    </source>
</reference>
<dbReference type="InterPro" id="IPR015943">
    <property type="entry name" value="WD40/YVTN_repeat-like_dom_sf"/>
</dbReference>
<evidence type="ECO:0000313" key="7">
    <source>
        <dbReference type="EMBL" id="KAF9691924.1"/>
    </source>
</evidence>
<evidence type="ECO:0000256" key="5">
    <source>
        <dbReference type="PROSITE-ProRule" id="PRU00221"/>
    </source>
</evidence>
<sequence length="439" mass="47688">MSQSKRPANDAFGSNQLVKRAKSDANLDSTAVAISSATGQNGALIQAGSRGGALQSPVMELTGHSGEVFAARFDPTGQHIASGSMDRSILLWRSAGECENYGILTGHKQAVLDLHWSRDSKVLFSASADMHLASWDVETGERIRRHPGHDEVINCMDVSKRGEEMLVSGSDDGYIGIWDTRTKDAVTFIPTDFPITAICLAEAGNELFTGGIDNDIKVWDLRKQAVTYTLIGHADTVTSLQLSPDNQTLLSNAHDSTVRTWDVRPFAPADRRIMTFDGAPTGQERNLLKASWDAKGEKIAAGSGDQSVAIWESRTGKLLNKLPGHRGAVNDVRFHPLGEPLGKSRNFSMSPVPSPPGPARKARPDRLSLAGSQARSNLHLFSRSFKHALWRLLHWAGKISLHPCFNALDRYGIKYEADLATVVVSASSDRTLMVGELGR</sequence>
<evidence type="ECO:0000256" key="2">
    <source>
        <dbReference type="ARBA" id="ARBA00022664"/>
    </source>
</evidence>
<evidence type="ECO:0000256" key="3">
    <source>
        <dbReference type="ARBA" id="ARBA00022737"/>
    </source>
</evidence>
<feature type="repeat" description="WD" evidence="5">
    <location>
        <begin position="61"/>
        <end position="92"/>
    </location>
</feature>
<evidence type="ECO:0000313" key="8">
    <source>
        <dbReference type="Proteomes" id="UP000651452"/>
    </source>
</evidence>
<dbReference type="Pfam" id="PF00400">
    <property type="entry name" value="WD40"/>
    <property type="match status" value="6"/>
</dbReference>
<evidence type="ECO:0000256" key="1">
    <source>
        <dbReference type="ARBA" id="ARBA00022574"/>
    </source>
</evidence>
<dbReference type="InterPro" id="IPR020472">
    <property type="entry name" value="WD40_PAC1"/>
</dbReference>
<dbReference type="SMART" id="SM00320">
    <property type="entry name" value="WD40"/>
    <property type="match status" value="7"/>
</dbReference>
<keyword evidence="8" id="KW-1185">Reference proteome</keyword>
<evidence type="ECO:0000256" key="4">
    <source>
        <dbReference type="ARBA" id="ARBA00023187"/>
    </source>
</evidence>
<keyword evidence="3" id="KW-0677">Repeat</keyword>
<dbReference type="PROSITE" id="PS00678">
    <property type="entry name" value="WD_REPEATS_1"/>
    <property type="match status" value="4"/>
</dbReference>
<dbReference type="PROSITE" id="PS50082">
    <property type="entry name" value="WD_REPEATS_2"/>
    <property type="match status" value="6"/>
</dbReference>
<dbReference type="PROSITE" id="PS50294">
    <property type="entry name" value="WD_REPEATS_REGION"/>
    <property type="match status" value="4"/>
</dbReference>
<dbReference type="GO" id="GO:0006397">
    <property type="term" value="P:mRNA processing"/>
    <property type="evidence" value="ECO:0007669"/>
    <property type="project" value="UniProtKB-KW"/>
</dbReference>
<protein>
    <recommendedName>
        <fullName evidence="9">WD40 repeat-like protein</fullName>
    </recommendedName>
</protein>
<dbReference type="PANTHER" id="PTHR44006:SF1">
    <property type="entry name" value="U5 SMALL NUCLEAR RIBONUCLEOPROTEIN 40 KDA PROTEIN"/>
    <property type="match status" value="1"/>
</dbReference>
<organism evidence="7 8">
    <name type="scientific">Ascochyta lentis</name>
    <dbReference type="NCBI Taxonomy" id="205686"/>
    <lineage>
        <taxon>Eukaryota</taxon>
        <taxon>Fungi</taxon>
        <taxon>Dikarya</taxon>
        <taxon>Ascomycota</taxon>
        <taxon>Pezizomycotina</taxon>
        <taxon>Dothideomycetes</taxon>
        <taxon>Pleosporomycetidae</taxon>
        <taxon>Pleosporales</taxon>
        <taxon>Pleosporineae</taxon>
        <taxon>Didymellaceae</taxon>
        <taxon>Ascochyta</taxon>
    </lineage>
</organism>
<accession>A0A8H7ITS7</accession>
<keyword evidence="2" id="KW-0507">mRNA processing</keyword>